<sequence length="70" mass="7771">MVMVVFPFQSNPATRALLLLLLLLYGAELAAFGAKRFRLLRSPVLPELWLTGAYSLWQPACLLALGVLVR</sequence>
<evidence type="ECO:0000313" key="2">
    <source>
        <dbReference type="EMBL" id="MBW74412.1"/>
    </source>
</evidence>
<protein>
    <submittedName>
        <fullName evidence="2">Uncharacterized protein</fullName>
    </submittedName>
</protein>
<organism evidence="2">
    <name type="scientific">Anopheles darlingi</name>
    <name type="common">Mosquito</name>
    <dbReference type="NCBI Taxonomy" id="43151"/>
    <lineage>
        <taxon>Eukaryota</taxon>
        <taxon>Metazoa</taxon>
        <taxon>Ecdysozoa</taxon>
        <taxon>Arthropoda</taxon>
        <taxon>Hexapoda</taxon>
        <taxon>Insecta</taxon>
        <taxon>Pterygota</taxon>
        <taxon>Neoptera</taxon>
        <taxon>Endopterygota</taxon>
        <taxon>Diptera</taxon>
        <taxon>Nematocera</taxon>
        <taxon>Culicoidea</taxon>
        <taxon>Culicidae</taxon>
        <taxon>Anophelinae</taxon>
        <taxon>Anopheles</taxon>
    </lineage>
</organism>
<keyword evidence="1" id="KW-1133">Transmembrane helix</keyword>
<dbReference type="AlphaFoldDB" id="A0A2M4DA00"/>
<keyword evidence="1" id="KW-0472">Membrane</keyword>
<accession>A0A2M4DA00</accession>
<evidence type="ECO:0000256" key="1">
    <source>
        <dbReference type="SAM" id="Phobius"/>
    </source>
</evidence>
<proteinExistence type="predicted"/>
<dbReference type="EMBL" id="GGFL01010234">
    <property type="protein sequence ID" value="MBW74412.1"/>
    <property type="molecule type" value="Transcribed_RNA"/>
</dbReference>
<name>A0A2M4DA00_ANODA</name>
<reference evidence="2" key="1">
    <citation type="submission" date="2018-01" db="EMBL/GenBank/DDBJ databases">
        <title>An insight into the sialome of Amazonian anophelines.</title>
        <authorList>
            <person name="Ribeiro J.M."/>
            <person name="Scarpassa V."/>
            <person name="Calvo E."/>
        </authorList>
    </citation>
    <scope>NUCLEOTIDE SEQUENCE</scope>
</reference>
<keyword evidence="1" id="KW-0812">Transmembrane</keyword>
<feature type="transmembrane region" description="Helical" evidence="1">
    <location>
        <begin position="49"/>
        <end position="69"/>
    </location>
</feature>